<feature type="non-terminal residue" evidence="1">
    <location>
        <position position="1"/>
    </location>
</feature>
<dbReference type="EMBL" id="GBEZ01005750">
    <property type="protein sequence ID" value="JAC79593.1"/>
    <property type="molecule type" value="Transcribed_RNA"/>
</dbReference>
<dbReference type="SUPFAM" id="SSF55486">
    <property type="entry name" value="Metalloproteases ('zincins'), catalytic domain"/>
    <property type="match status" value="1"/>
</dbReference>
<evidence type="ECO:0000313" key="1">
    <source>
        <dbReference type="EMBL" id="JAC79593.1"/>
    </source>
</evidence>
<gene>
    <name evidence="1" type="ORF">TSPGSL018_12336</name>
</gene>
<name>A0A061S5S4_9CHLO</name>
<dbReference type="Gene3D" id="3.90.132.10">
    <property type="entry name" value="Leishmanolysin , domain 2"/>
    <property type="match status" value="1"/>
</dbReference>
<organism evidence="1">
    <name type="scientific">Tetraselmis sp. GSL018</name>
    <dbReference type="NCBI Taxonomy" id="582737"/>
    <lineage>
        <taxon>Eukaryota</taxon>
        <taxon>Viridiplantae</taxon>
        <taxon>Chlorophyta</taxon>
        <taxon>core chlorophytes</taxon>
        <taxon>Chlorodendrophyceae</taxon>
        <taxon>Chlorodendrales</taxon>
        <taxon>Chlorodendraceae</taxon>
        <taxon>Tetraselmis</taxon>
    </lineage>
</organism>
<sequence>DSGWYEANWDAAGYLDFGAGAGCSFLTSLCADYAAANPSQEWFCSQEGCAYDGRYKSVCLSGTFSGTCSLDLPYSDGICTDTANGGSDL</sequence>
<proteinExistence type="predicted"/>
<accession>A0A061S5S4</accession>
<reference evidence="1" key="1">
    <citation type="submission" date="2014-05" db="EMBL/GenBank/DDBJ databases">
        <title>The transcriptome of the halophilic microalga Tetraselmis sp. GSL018 isolated from the Great Salt Lake, Utah.</title>
        <authorList>
            <person name="Jinkerson R.E."/>
            <person name="D'Adamo S."/>
            <person name="Posewitz M.C."/>
        </authorList>
    </citation>
    <scope>NUCLEOTIDE SEQUENCE</scope>
    <source>
        <strain evidence="1">GSL018</strain>
    </source>
</reference>
<dbReference type="AlphaFoldDB" id="A0A061S5S4"/>
<protein>
    <submittedName>
        <fullName evidence="1">Uncharacterized protein</fullName>
    </submittedName>
</protein>
<feature type="non-terminal residue" evidence="1">
    <location>
        <position position="89"/>
    </location>
</feature>